<dbReference type="PANTHER" id="PTHR11926">
    <property type="entry name" value="GLUCOSYL/GLUCURONOSYL TRANSFERASES"/>
    <property type="match status" value="1"/>
</dbReference>
<protein>
    <submittedName>
        <fullName evidence="4">Uncharacterized protein</fullName>
    </submittedName>
</protein>
<evidence type="ECO:0000256" key="2">
    <source>
        <dbReference type="ARBA" id="ARBA00022676"/>
    </source>
</evidence>
<dbReference type="InterPro" id="IPR002213">
    <property type="entry name" value="UDP_glucos_trans"/>
</dbReference>
<keyword evidence="3" id="KW-0808">Transferase</keyword>
<dbReference type="SUPFAM" id="SSF53756">
    <property type="entry name" value="UDP-Glycosyltransferase/glycogen phosphorylase"/>
    <property type="match status" value="1"/>
</dbReference>
<comment type="similarity">
    <text evidence="1">Belongs to the UDP-glycosyltransferase family.</text>
</comment>
<gene>
    <name evidence="4" type="ORF">P3X46_028968</name>
</gene>
<keyword evidence="2" id="KW-0328">Glycosyltransferase</keyword>
<dbReference type="CDD" id="cd03784">
    <property type="entry name" value="GT1_Gtf-like"/>
    <property type="match status" value="1"/>
</dbReference>
<accession>A0ABQ9KS76</accession>
<sequence length="442" mass="49998">MEKKGEQRHGRLVVLVPCPFQGHISPMFELGTILYCRGFSITIAHTKFNFPNPANYPNFSFLPIADHLPEHDVASLDIVSLISYLNGNCEAPLLESLSQIMEKPHTKITCIIYDTLMHYSEAVANRLKLTSIILRTSSVATLIAYSKFTQLQQEGYFPLKEHLLQEMVPVLYPLRFKDLPTIDFASLESLMELTNIIIAKRSSAIIWNSMDCLEESELAQHQQQYQVPFFSIGPLYKFATASSSSIIAEDTCCITWLDRKTPNSVIYVSLGSLASMTEKELAEMAWGLANSKQPFLWVIRPNSVCGSEWIELLPKDFKEAVGERGCIVKWAPQKEVLAHPAVEGFWSHCSWNSTLESISEGVPMICRPCFGDQKVNARYVCHVWKVGLELENELEREEVTRAVRRLMVSAEGMEMRQKTIELKEKVESSMKNGGSSYNSLVK</sequence>
<dbReference type="PANTHER" id="PTHR11926:SF1494">
    <property type="entry name" value="FLAVONOL 3-O-GLUCOSYLTRANSFERASE UGT76E12-RELATED"/>
    <property type="match status" value="1"/>
</dbReference>
<evidence type="ECO:0000256" key="3">
    <source>
        <dbReference type="ARBA" id="ARBA00022679"/>
    </source>
</evidence>
<evidence type="ECO:0000313" key="5">
    <source>
        <dbReference type="Proteomes" id="UP001174677"/>
    </source>
</evidence>
<name>A0ABQ9KS76_HEVBR</name>
<dbReference type="Pfam" id="PF00201">
    <property type="entry name" value="UDPGT"/>
    <property type="match status" value="1"/>
</dbReference>
<comment type="caution">
    <text evidence="4">The sequence shown here is derived from an EMBL/GenBank/DDBJ whole genome shotgun (WGS) entry which is preliminary data.</text>
</comment>
<dbReference type="Proteomes" id="UP001174677">
    <property type="component" value="Chromosome 16"/>
</dbReference>
<dbReference type="EMBL" id="JARPOI010000016">
    <property type="protein sequence ID" value="KAJ9146737.1"/>
    <property type="molecule type" value="Genomic_DNA"/>
</dbReference>
<reference evidence="4" key="1">
    <citation type="journal article" date="2023" name="Plant Biotechnol. J.">
        <title>Chromosome-level wild Hevea brasiliensis genome provides new tools for genomic-assisted breeding and valuable loci to elevate rubber yield.</title>
        <authorList>
            <person name="Cheng H."/>
            <person name="Song X."/>
            <person name="Hu Y."/>
            <person name="Wu T."/>
            <person name="Yang Q."/>
            <person name="An Z."/>
            <person name="Feng S."/>
            <person name="Deng Z."/>
            <person name="Wu W."/>
            <person name="Zeng X."/>
            <person name="Tu M."/>
            <person name="Wang X."/>
            <person name="Huang H."/>
        </authorList>
    </citation>
    <scope>NUCLEOTIDE SEQUENCE</scope>
    <source>
        <strain evidence="4">MT/VB/25A 57/8</strain>
    </source>
</reference>
<evidence type="ECO:0000313" key="4">
    <source>
        <dbReference type="EMBL" id="KAJ9146737.1"/>
    </source>
</evidence>
<proteinExistence type="inferred from homology"/>
<organism evidence="4 5">
    <name type="scientific">Hevea brasiliensis</name>
    <name type="common">Para rubber tree</name>
    <name type="synonym">Siphonia brasiliensis</name>
    <dbReference type="NCBI Taxonomy" id="3981"/>
    <lineage>
        <taxon>Eukaryota</taxon>
        <taxon>Viridiplantae</taxon>
        <taxon>Streptophyta</taxon>
        <taxon>Embryophyta</taxon>
        <taxon>Tracheophyta</taxon>
        <taxon>Spermatophyta</taxon>
        <taxon>Magnoliopsida</taxon>
        <taxon>eudicotyledons</taxon>
        <taxon>Gunneridae</taxon>
        <taxon>Pentapetalae</taxon>
        <taxon>rosids</taxon>
        <taxon>fabids</taxon>
        <taxon>Malpighiales</taxon>
        <taxon>Euphorbiaceae</taxon>
        <taxon>Crotonoideae</taxon>
        <taxon>Micrandreae</taxon>
        <taxon>Hevea</taxon>
    </lineage>
</organism>
<keyword evidence="5" id="KW-1185">Reference proteome</keyword>
<dbReference type="Gene3D" id="3.40.50.2000">
    <property type="entry name" value="Glycogen Phosphorylase B"/>
    <property type="match status" value="2"/>
</dbReference>
<evidence type="ECO:0000256" key="1">
    <source>
        <dbReference type="ARBA" id="ARBA00009995"/>
    </source>
</evidence>